<feature type="domain" description="Protein kinase" evidence="1">
    <location>
        <begin position="53"/>
        <end position="318"/>
    </location>
</feature>
<dbReference type="PROSITE" id="PS50011">
    <property type="entry name" value="PROTEIN_KINASE_DOM"/>
    <property type="match status" value="1"/>
</dbReference>
<sequence length="318" mass="36504">MTIEDDIRMIFDKMGIEKGHLSLHDFSTPISTIPKQRADGKIISLDGNLRSVITYGAITNRGQYGIIQRSLHDRKHHVVVKRPCRSAISLQPEACLQELCRMHLERNLICSAIPEVYDIFVFADEVRFSMEWIEGVDSLKFLSEVADGELEAVFINILLQICFILEILGRELKFDHRDLKPENIWIRPLSVPSNYVISIDGITYMIEILHQVILLDFGFACIGSMVPPVSLAQDVIPPMDPCPKMGRDMYHILSRFLNESAISGRLSKRLYDTMVEWMKPYQVKNGGLLYLITSDSHFENRRLKPGTIIKWLLSVWRS</sequence>
<dbReference type="GO" id="GO:0004672">
    <property type="term" value="F:protein kinase activity"/>
    <property type="evidence" value="ECO:0007669"/>
    <property type="project" value="InterPro"/>
</dbReference>
<accession>A0A6C0DCB5</accession>
<evidence type="ECO:0000313" key="2">
    <source>
        <dbReference type="EMBL" id="QHT14147.1"/>
    </source>
</evidence>
<proteinExistence type="predicted"/>
<dbReference type="EMBL" id="MN739580">
    <property type="protein sequence ID" value="QHT14147.1"/>
    <property type="molecule type" value="Genomic_DNA"/>
</dbReference>
<dbReference type="AlphaFoldDB" id="A0A6C0DCB5"/>
<evidence type="ECO:0000259" key="1">
    <source>
        <dbReference type="PROSITE" id="PS50011"/>
    </source>
</evidence>
<organism evidence="2">
    <name type="scientific">viral metagenome</name>
    <dbReference type="NCBI Taxonomy" id="1070528"/>
    <lineage>
        <taxon>unclassified sequences</taxon>
        <taxon>metagenomes</taxon>
        <taxon>organismal metagenomes</taxon>
    </lineage>
</organism>
<name>A0A6C0DCB5_9ZZZZ</name>
<dbReference type="SUPFAM" id="SSF56112">
    <property type="entry name" value="Protein kinase-like (PK-like)"/>
    <property type="match status" value="1"/>
</dbReference>
<dbReference type="GO" id="GO:0005524">
    <property type="term" value="F:ATP binding"/>
    <property type="evidence" value="ECO:0007669"/>
    <property type="project" value="InterPro"/>
</dbReference>
<protein>
    <recommendedName>
        <fullName evidence="1">Protein kinase domain-containing protein</fullName>
    </recommendedName>
</protein>
<dbReference type="InterPro" id="IPR000719">
    <property type="entry name" value="Prot_kinase_dom"/>
</dbReference>
<dbReference type="InterPro" id="IPR011009">
    <property type="entry name" value="Kinase-like_dom_sf"/>
</dbReference>
<reference evidence="2" key="1">
    <citation type="journal article" date="2020" name="Nature">
        <title>Giant virus diversity and host interactions through global metagenomics.</title>
        <authorList>
            <person name="Schulz F."/>
            <person name="Roux S."/>
            <person name="Paez-Espino D."/>
            <person name="Jungbluth S."/>
            <person name="Walsh D.A."/>
            <person name="Denef V.J."/>
            <person name="McMahon K.D."/>
            <person name="Konstantinidis K.T."/>
            <person name="Eloe-Fadrosh E.A."/>
            <person name="Kyrpides N.C."/>
            <person name="Woyke T."/>
        </authorList>
    </citation>
    <scope>NUCLEOTIDE SEQUENCE</scope>
    <source>
        <strain evidence="2">GVMAG-M-3300023174-137</strain>
    </source>
</reference>
<dbReference type="Gene3D" id="1.10.510.10">
    <property type="entry name" value="Transferase(Phosphotransferase) domain 1"/>
    <property type="match status" value="1"/>
</dbReference>